<keyword evidence="7" id="KW-0811">Translocation</keyword>
<evidence type="ECO:0000256" key="8">
    <source>
        <dbReference type="ARBA" id="ARBA00023136"/>
    </source>
</evidence>
<dbReference type="NCBIfam" id="NF004371">
    <property type="entry name" value="PRK05740.1-1"/>
    <property type="match status" value="1"/>
</dbReference>
<dbReference type="InterPro" id="IPR001901">
    <property type="entry name" value="Translocase_SecE/Sec61-g"/>
</dbReference>
<dbReference type="HAMAP" id="MF_00422">
    <property type="entry name" value="SecE"/>
    <property type="match status" value="1"/>
</dbReference>
<accession>A0A3B0WXY7</accession>
<dbReference type="NCBIfam" id="TIGR00964">
    <property type="entry name" value="secE_bact"/>
    <property type="match status" value="1"/>
</dbReference>
<evidence type="ECO:0000256" key="6">
    <source>
        <dbReference type="ARBA" id="ARBA00022989"/>
    </source>
</evidence>
<sequence length="126" mass="14194">MVASAEVEQGGKLDSLKFLIAIALLIGGIVQFYYFEEESQLYRVLALLVFVAAALGVVYTTQRGHSLWLFARDARTEVRKVIWPTRQETMQTTLMVVVMVIIVGIMLWLIDMVLRWAVLFLTGQGG</sequence>
<evidence type="ECO:0000256" key="3">
    <source>
        <dbReference type="ARBA" id="ARBA00022475"/>
    </source>
</evidence>
<keyword evidence="4 9" id="KW-0812">Transmembrane</keyword>
<evidence type="ECO:0000256" key="5">
    <source>
        <dbReference type="ARBA" id="ARBA00022927"/>
    </source>
</evidence>
<dbReference type="GO" id="GO:0008320">
    <property type="term" value="F:protein transmembrane transporter activity"/>
    <property type="evidence" value="ECO:0007669"/>
    <property type="project" value="InterPro"/>
</dbReference>
<feature type="transmembrane region" description="Helical" evidence="9">
    <location>
        <begin position="41"/>
        <end position="60"/>
    </location>
</feature>
<dbReference type="Pfam" id="PF00584">
    <property type="entry name" value="SecE"/>
    <property type="match status" value="1"/>
</dbReference>
<proteinExistence type="inferred from homology"/>
<name>A0A3B0WXY7_9ZZZZ</name>
<dbReference type="GO" id="GO:0005886">
    <property type="term" value="C:plasma membrane"/>
    <property type="evidence" value="ECO:0007669"/>
    <property type="project" value="TreeGrafter"/>
</dbReference>
<keyword evidence="3" id="KW-1003">Cell membrane</keyword>
<dbReference type="PROSITE" id="PS01067">
    <property type="entry name" value="SECE_SEC61G"/>
    <property type="match status" value="1"/>
</dbReference>
<dbReference type="InterPro" id="IPR005807">
    <property type="entry name" value="SecE_bac"/>
</dbReference>
<dbReference type="InterPro" id="IPR038379">
    <property type="entry name" value="SecE_sf"/>
</dbReference>
<dbReference type="Gene3D" id="1.20.5.1030">
    <property type="entry name" value="Preprotein translocase secy subunit"/>
    <property type="match status" value="1"/>
</dbReference>
<evidence type="ECO:0000256" key="1">
    <source>
        <dbReference type="ARBA" id="ARBA00004370"/>
    </source>
</evidence>
<keyword evidence="6 9" id="KW-1133">Transmembrane helix</keyword>
<keyword evidence="5" id="KW-0653">Protein transport</keyword>
<dbReference type="PANTHER" id="PTHR33910">
    <property type="entry name" value="PROTEIN TRANSLOCASE SUBUNIT SECE"/>
    <property type="match status" value="1"/>
</dbReference>
<reference evidence="10" key="1">
    <citation type="submission" date="2018-06" db="EMBL/GenBank/DDBJ databases">
        <authorList>
            <person name="Zhirakovskaya E."/>
        </authorList>
    </citation>
    <scope>NUCLEOTIDE SEQUENCE</scope>
</reference>
<evidence type="ECO:0000256" key="9">
    <source>
        <dbReference type="SAM" id="Phobius"/>
    </source>
</evidence>
<dbReference type="GO" id="GO:0006886">
    <property type="term" value="P:intracellular protein transport"/>
    <property type="evidence" value="ECO:0007669"/>
    <property type="project" value="InterPro"/>
</dbReference>
<evidence type="ECO:0000256" key="2">
    <source>
        <dbReference type="ARBA" id="ARBA00022448"/>
    </source>
</evidence>
<feature type="transmembrane region" description="Helical" evidence="9">
    <location>
        <begin position="92"/>
        <end position="110"/>
    </location>
</feature>
<dbReference type="GO" id="GO:0006605">
    <property type="term" value="P:protein targeting"/>
    <property type="evidence" value="ECO:0007669"/>
    <property type="project" value="InterPro"/>
</dbReference>
<protein>
    <submittedName>
        <fullName evidence="10">Protein translocase subunit SecE</fullName>
    </submittedName>
</protein>
<dbReference type="GO" id="GO:0009306">
    <property type="term" value="P:protein secretion"/>
    <property type="evidence" value="ECO:0007669"/>
    <property type="project" value="InterPro"/>
</dbReference>
<organism evidence="10">
    <name type="scientific">hydrothermal vent metagenome</name>
    <dbReference type="NCBI Taxonomy" id="652676"/>
    <lineage>
        <taxon>unclassified sequences</taxon>
        <taxon>metagenomes</taxon>
        <taxon>ecological metagenomes</taxon>
    </lineage>
</organism>
<feature type="transmembrane region" description="Helical" evidence="9">
    <location>
        <begin position="18"/>
        <end position="35"/>
    </location>
</feature>
<dbReference type="EMBL" id="UOFG01000121">
    <property type="protein sequence ID" value="VAW60381.1"/>
    <property type="molecule type" value="Genomic_DNA"/>
</dbReference>
<keyword evidence="2" id="KW-0813">Transport</keyword>
<dbReference type="GO" id="GO:0043952">
    <property type="term" value="P:protein transport by the Sec complex"/>
    <property type="evidence" value="ECO:0007669"/>
    <property type="project" value="TreeGrafter"/>
</dbReference>
<dbReference type="PRINTS" id="PR01650">
    <property type="entry name" value="SECETRNLCASE"/>
</dbReference>
<evidence type="ECO:0000256" key="7">
    <source>
        <dbReference type="ARBA" id="ARBA00023010"/>
    </source>
</evidence>
<evidence type="ECO:0000256" key="4">
    <source>
        <dbReference type="ARBA" id="ARBA00022692"/>
    </source>
</evidence>
<comment type="subcellular location">
    <subcellularLocation>
        <location evidence="1">Membrane</location>
    </subcellularLocation>
</comment>
<gene>
    <name evidence="10" type="ORF">MNBD_GAMMA11-1529</name>
</gene>
<dbReference type="AlphaFoldDB" id="A0A3B0WXY7"/>
<dbReference type="PANTHER" id="PTHR33910:SF1">
    <property type="entry name" value="PROTEIN TRANSLOCASE SUBUNIT SECE"/>
    <property type="match status" value="1"/>
</dbReference>
<evidence type="ECO:0000313" key="10">
    <source>
        <dbReference type="EMBL" id="VAW60381.1"/>
    </source>
</evidence>
<keyword evidence="8 9" id="KW-0472">Membrane</keyword>